<dbReference type="Gene3D" id="1.20.870.10">
    <property type="entry name" value="Son of sevenless (SoS) protein Chain: S domain 1"/>
    <property type="match status" value="1"/>
</dbReference>
<protein>
    <submittedName>
        <fullName evidence="1">Uncharacterized protein</fullName>
    </submittedName>
</protein>
<reference evidence="1" key="1">
    <citation type="journal article" date="2014" name="Front. Microbiol.">
        <title>High frequency of phylogenetically diverse reductive dehalogenase-homologous genes in deep subseafloor sedimentary metagenomes.</title>
        <authorList>
            <person name="Kawai M."/>
            <person name="Futagami T."/>
            <person name="Toyoda A."/>
            <person name="Takaki Y."/>
            <person name="Nishi S."/>
            <person name="Hori S."/>
            <person name="Arai W."/>
            <person name="Tsubouchi T."/>
            <person name="Morono Y."/>
            <person name="Uchiyama I."/>
            <person name="Ito T."/>
            <person name="Fujiyama A."/>
            <person name="Inagaki F."/>
            <person name="Takami H."/>
        </authorList>
    </citation>
    <scope>NUCLEOTIDE SEQUENCE</scope>
    <source>
        <strain evidence="1">Expedition CK06-06</strain>
    </source>
</reference>
<sequence length="87" mass="10135">IRIGKVQEGLQIKYIYYSDTLEKILAYMMKKSDNQSAENIFLSDFYLCFSFFLLAPSAQHAVLLQYLIYSTINSEVQWEQRVALIGI</sequence>
<feature type="non-terminal residue" evidence="1">
    <location>
        <position position="1"/>
    </location>
</feature>
<accession>X1T030</accession>
<comment type="caution">
    <text evidence="1">The sequence shown here is derived from an EMBL/GenBank/DDBJ whole genome shotgun (WGS) entry which is preliminary data.</text>
</comment>
<gene>
    <name evidence="1" type="ORF">S12H4_23848</name>
</gene>
<name>X1T030_9ZZZZ</name>
<dbReference type="EMBL" id="BARW01012764">
    <property type="protein sequence ID" value="GAI73429.1"/>
    <property type="molecule type" value="Genomic_DNA"/>
</dbReference>
<organism evidence="1">
    <name type="scientific">marine sediment metagenome</name>
    <dbReference type="NCBI Taxonomy" id="412755"/>
    <lineage>
        <taxon>unclassified sequences</taxon>
        <taxon>metagenomes</taxon>
        <taxon>ecological metagenomes</taxon>
    </lineage>
</organism>
<dbReference type="AlphaFoldDB" id="X1T030"/>
<evidence type="ECO:0000313" key="1">
    <source>
        <dbReference type="EMBL" id="GAI73429.1"/>
    </source>
</evidence>
<proteinExistence type="predicted"/>